<dbReference type="SMART" id="SM00463">
    <property type="entry name" value="SMR"/>
    <property type="match status" value="1"/>
</dbReference>
<dbReference type="SUPFAM" id="SSF160443">
    <property type="entry name" value="SMR domain-like"/>
    <property type="match status" value="1"/>
</dbReference>
<evidence type="ECO:0000259" key="1">
    <source>
        <dbReference type="PROSITE" id="PS50828"/>
    </source>
</evidence>
<reference evidence="2" key="1">
    <citation type="journal article" date="2014" name="Int. J. Syst. Evol. Microbiol.">
        <title>Complete genome sequence of Corynebacterium casei LMG S-19264T (=DSM 44701T), isolated from a smear-ripened cheese.</title>
        <authorList>
            <consortium name="US DOE Joint Genome Institute (JGI-PGF)"/>
            <person name="Walter F."/>
            <person name="Albersmeier A."/>
            <person name="Kalinowski J."/>
            <person name="Ruckert C."/>
        </authorList>
    </citation>
    <scope>NUCLEOTIDE SEQUENCE</scope>
    <source>
        <strain evidence="2">CCM 7897</strain>
    </source>
</reference>
<dbReference type="RefSeq" id="WP_188581932.1">
    <property type="nucleotide sequence ID" value="NZ_BMCT01000006.1"/>
</dbReference>
<dbReference type="PANTHER" id="PTHR35562">
    <property type="entry name" value="DNA ENDONUCLEASE SMRA-RELATED"/>
    <property type="match status" value="1"/>
</dbReference>
<dbReference type="EMBL" id="BMCT01000006">
    <property type="protein sequence ID" value="GGF76342.1"/>
    <property type="molecule type" value="Genomic_DNA"/>
</dbReference>
<reference evidence="2" key="2">
    <citation type="submission" date="2020-09" db="EMBL/GenBank/DDBJ databases">
        <authorList>
            <person name="Sun Q."/>
            <person name="Sedlacek I."/>
        </authorList>
    </citation>
    <scope>NUCLEOTIDE SEQUENCE</scope>
    <source>
        <strain evidence="2">CCM 7897</strain>
    </source>
</reference>
<evidence type="ECO:0000313" key="2">
    <source>
        <dbReference type="EMBL" id="GGF76342.1"/>
    </source>
</evidence>
<dbReference type="InterPro" id="IPR002625">
    <property type="entry name" value="Smr_dom"/>
</dbReference>
<comment type="caution">
    <text evidence="2">The sequence shown here is derived from an EMBL/GenBank/DDBJ whole genome shotgun (WGS) entry which is preliminary data.</text>
</comment>
<gene>
    <name evidence="2" type="ORF">GCM10007301_40360</name>
</gene>
<proteinExistence type="predicted"/>
<feature type="domain" description="Smr" evidence="1">
    <location>
        <begin position="108"/>
        <end position="203"/>
    </location>
</feature>
<dbReference type="InterPro" id="IPR036063">
    <property type="entry name" value="Smr_dom_sf"/>
</dbReference>
<dbReference type="Proteomes" id="UP000606044">
    <property type="component" value="Unassembled WGS sequence"/>
</dbReference>
<dbReference type="PANTHER" id="PTHR35562:SF2">
    <property type="entry name" value="DNA ENDONUCLEASE SMRA-RELATED"/>
    <property type="match status" value="1"/>
</dbReference>
<evidence type="ECO:0000313" key="3">
    <source>
        <dbReference type="Proteomes" id="UP000606044"/>
    </source>
</evidence>
<accession>A0A917C8X2</accession>
<keyword evidence="3" id="KW-1185">Reference proteome</keyword>
<name>A0A917C8X2_9HYPH</name>
<sequence>MIRKGRKRPLKDEERALWEHVIRSVAPLRPKRKVAALPPPLVPEALPENALPPDEVLAAKAPAKTATVKPAIARKAMVPVVPAPPPLSRIEPKVRRKLNRGADADARLDLHGLTQAAAHRRLHLFIVEAQAQGHSLVLIITGKGGQEEAFGASFTHGLDGGRGVLRRAVPQWLTDPMLRPYVVGFENAARHHGGDGALYVRIRRRRSGRD</sequence>
<dbReference type="PROSITE" id="PS50828">
    <property type="entry name" value="SMR"/>
    <property type="match status" value="1"/>
</dbReference>
<dbReference type="Pfam" id="PF01713">
    <property type="entry name" value="Smr"/>
    <property type="match status" value="1"/>
</dbReference>
<dbReference type="Gene3D" id="3.30.1370.110">
    <property type="match status" value="1"/>
</dbReference>
<organism evidence="2 3">
    <name type="scientific">Azorhizobium oxalatiphilum</name>
    <dbReference type="NCBI Taxonomy" id="980631"/>
    <lineage>
        <taxon>Bacteria</taxon>
        <taxon>Pseudomonadati</taxon>
        <taxon>Pseudomonadota</taxon>
        <taxon>Alphaproteobacteria</taxon>
        <taxon>Hyphomicrobiales</taxon>
        <taxon>Xanthobacteraceae</taxon>
        <taxon>Azorhizobium</taxon>
    </lineage>
</organism>
<dbReference type="AlphaFoldDB" id="A0A917C8X2"/>
<protein>
    <submittedName>
        <fullName evidence="2">DNA mismatch repair protein MutS</fullName>
    </submittedName>
</protein>